<keyword evidence="3" id="KW-0862">Zinc</keyword>
<evidence type="ECO:0000256" key="4">
    <source>
        <dbReference type="SAM" id="MobiDB-lite"/>
    </source>
</evidence>
<evidence type="ECO:0000256" key="2">
    <source>
        <dbReference type="ARBA" id="ARBA00022771"/>
    </source>
</evidence>
<evidence type="ECO:0008006" key="7">
    <source>
        <dbReference type="Google" id="ProtNLM"/>
    </source>
</evidence>
<organism evidence="5 6">
    <name type="scientific">Claviceps arundinis</name>
    <dbReference type="NCBI Taxonomy" id="1623583"/>
    <lineage>
        <taxon>Eukaryota</taxon>
        <taxon>Fungi</taxon>
        <taxon>Dikarya</taxon>
        <taxon>Ascomycota</taxon>
        <taxon>Pezizomycotina</taxon>
        <taxon>Sordariomycetes</taxon>
        <taxon>Hypocreomycetidae</taxon>
        <taxon>Hypocreales</taxon>
        <taxon>Clavicipitaceae</taxon>
        <taxon>Claviceps</taxon>
    </lineage>
</organism>
<gene>
    <name evidence="5" type="ORF">E4U57_006787</name>
</gene>
<evidence type="ECO:0000256" key="1">
    <source>
        <dbReference type="ARBA" id="ARBA00022723"/>
    </source>
</evidence>
<feature type="compositionally biased region" description="Low complexity" evidence="4">
    <location>
        <begin position="106"/>
        <end position="116"/>
    </location>
</feature>
<keyword evidence="2" id="KW-0863">Zinc-finger</keyword>
<dbReference type="Proteomes" id="UP000742024">
    <property type="component" value="Unassembled WGS sequence"/>
</dbReference>
<evidence type="ECO:0000313" key="6">
    <source>
        <dbReference type="Proteomes" id="UP000742024"/>
    </source>
</evidence>
<dbReference type="EMBL" id="SRPR01000611">
    <property type="protein sequence ID" value="KAG5951691.1"/>
    <property type="molecule type" value="Genomic_DNA"/>
</dbReference>
<keyword evidence="6" id="KW-1185">Reference proteome</keyword>
<sequence length="242" mass="25881">MDMDIDHASLALIIESQLHDLRRMTKGKHVIDQNSDSEVAARIMEAEVEGLASFYADKSMSRSIAQALETDGDAIAAHAREEQQAADDRAFALRHTGQTAIRQPRSTATTSSSASQSKVADDVAKSKLVTLGVGKFDGPNAASIISTRAGPSSASESMHQLRQCVACTSDVALLGTVRCACSHYYCRGCMVELFSATINDESLFPPRCCGVPISLDLTRSFLSSVCETTGHLSGEEAGIRDH</sequence>
<keyword evidence="1" id="KW-0479">Metal-binding</keyword>
<reference evidence="5 6" key="1">
    <citation type="journal article" date="2020" name="bioRxiv">
        <title>Whole genome comparisons of ergot fungi reveals the divergence and evolution of species within the genus Claviceps are the result of varying mechanisms driving genome evolution and host range expansion.</title>
        <authorList>
            <person name="Wyka S.A."/>
            <person name="Mondo S.J."/>
            <person name="Liu M."/>
            <person name="Dettman J."/>
            <person name="Nalam V."/>
            <person name="Broders K.D."/>
        </authorList>
    </citation>
    <scope>NUCLEOTIDE SEQUENCE [LARGE SCALE GENOMIC DNA]</scope>
    <source>
        <strain evidence="5 6">LM583</strain>
    </source>
</reference>
<name>A0ABQ7P1J8_9HYPO</name>
<accession>A0ABQ7P1J8</accession>
<comment type="caution">
    <text evidence="5">The sequence shown here is derived from an EMBL/GenBank/DDBJ whole genome shotgun (WGS) entry which is preliminary data.</text>
</comment>
<proteinExistence type="predicted"/>
<dbReference type="InterPro" id="IPR017907">
    <property type="entry name" value="Znf_RING_CS"/>
</dbReference>
<evidence type="ECO:0000256" key="3">
    <source>
        <dbReference type="ARBA" id="ARBA00022833"/>
    </source>
</evidence>
<feature type="region of interest" description="Disordered" evidence="4">
    <location>
        <begin position="97"/>
        <end position="116"/>
    </location>
</feature>
<protein>
    <recommendedName>
        <fullName evidence="7">RING-type domain-containing protein</fullName>
    </recommendedName>
</protein>
<dbReference type="SUPFAM" id="SSF57850">
    <property type="entry name" value="RING/U-box"/>
    <property type="match status" value="1"/>
</dbReference>
<dbReference type="PROSITE" id="PS00518">
    <property type="entry name" value="ZF_RING_1"/>
    <property type="match status" value="1"/>
</dbReference>
<evidence type="ECO:0000313" key="5">
    <source>
        <dbReference type="EMBL" id="KAG5951691.1"/>
    </source>
</evidence>